<keyword evidence="2" id="KW-0201">Cytochrome c-type biogenesis</keyword>
<sequence length="203" mass="21633">MHDLTTRGLRNPVTRRSVVAGGLGAAATLAYPHVAPARSFDNPPVFYSDHHQFTILEPSLVMAPTTLSGLDGKPKILKPASGKVTLVSFWATWCVFCKTDIPALAKLKASMGKRIDVAAVSIDKGDRGDVKLFLSDLSVAGLPIYLDPNGTVAGTDAASGQQFPLYGMPITYLVTPDQHIAGYIAGTADWLSKPGQDLLSYYS</sequence>
<evidence type="ECO:0000259" key="5">
    <source>
        <dbReference type="PROSITE" id="PS51352"/>
    </source>
</evidence>
<accession>A0ABY8IPN4</accession>
<dbReference type="PANTHER" id="PTHR42852:SF6">
    <property type="entry name" value="THIOL:DISULFIDE INTERCHANGE PROTEIN DSBE"/>
    <property type="match status" value="1"/>
</dbReference>
<geneLocation type="plasmid" evidence="6 7">
    <name>unnamed1</name>
</geneLocation>
<comment type="subcellular location">
    <subcellularLocation>
        <location evidence="1">Cell envelope</location>
    </subcellularLocation>
</comment>
<dbReference type="PANTHER" id="PTHR42852">
    <property type="entry name" value="THIOL:DISULFIDE INTERCHANGE PROTEIN DSBE"/>
    <property type="match status" value="1"/>
</dbReference>
<proteinExistence type="predicted"/>
<keyword evidence="3" id="KW-1015">Disulfide bond</keyword>
<keyword evidence="4" id="KW-0676">Redox-active center</keyword>
<dbReference type="SUPFAM" id="SSF52833">
    <property type="entry name" value="Thioredoxin-like"/>
    <property type="match status" value="1"/>
</dbReference>
<evidence type="ECO:0000256" key="4">
    <source>
        <dbReference type="ARBA" id="ARBA00023284"/>
    </source>
</evidence>
<evidence type="ECO:0000256" key="1">
    <source>
        <dbReference type="ARBA" id="ARBA00004196"/>
    </source>
</evidence>
<keyword evidence="7" id="KW-1185">Reference proteome</keyword>
<dbReference type="EMBL" id="CP117268">
    <property type="protein sequence ID" value="WFS25694.1"/>
    <property type="molecule type" value="Genomic_DNA"/>
</dbReference>
<dbReference type="RefSeq" id="WP_142831652.1">
    <property type="nucleotide sequence ID" value="NZ_CP117268.1"/>
</dbReference>
<keyword evidence="6" id="KW-0614">Plasmid</keyword>
<dbReference type="CDD" id="cd02966">
    <property type="entry name" value="TlpA_like_family"/>
    <property type="match status" value="1"/>
</dbReference>
<evidence type="ECO:0000256" key="3">
    <source>
        <dbReference type="ARBA" id="ARBA00023157"/>
    </source>
</evidence>
<dbReference type="Gene3D" id="3.40.30.10">
    <property type="entry name" value="Glutaredoxin"/>
    <property type="match status" value="1"/>
</dbReference>
<dbReference type="PROSITE" id="PS51352">
    <property type="entry name" value="THIOREDOXIN_2"/>
    <property type="match status" value="1"/>
</dbReference>
<organism evidence="6 7">
    <name type="scientific">Rhizobium rhododendri</name>
    <dbReference type="NCBI Taxonomy" id="2506430"/>
    <lineage>
        <taxon>Bacteria</taxon>
        <taxon>Pseudomonadati</taxon>
        <taxon>Pseudomonadota</taxon>
        <taxon>Alphaproteobacteria</taxon>
        <taxon>Hyphomicrobiales</taxon>
        <taxon>Rhizobiaceae</taxon>
        <taxon>Rhizobium/Agrobacterium group</taxon>
        <taxon>Rhizobium</taxon>
    </lineage>
</organism>
<dbReference type="PROSITE" id="PS51318">
    <property type="entry name" value="TAT"/>
    <property type="match status" value="1"/>
</dbReference>
<dbReference type="Proteomes" id="UP000318939">
    <property type="component" value="Plasmid unnamed1"/>
</dbReference>
<name>A0ABY8IPN4_9HYPH</name>
<evidence type="ECO:0000313" key="6">
    <source>
        <dbReference type="EMBL" id="WFS25694.1"/>
    </source>
</evidence>
<reference evidence="6 7" key="2">
    <citation type="journal article" date="2023" name="MicrobiologyOpen">
        <title>Genomics of the tumorigenes clade of the family Rhizobiaceae and description of Rhizobium rhododendri sp. nov.</title>
        <authorList>
            <person name="Kuzmanovic N."/>
            <person name="diCenzo G.C."/>
            <person name="Bunk B."/>
            <person name="Sproeer C."/>
            <person name="Fruehling A."/>
            <person name="Neumann-Schaal M."/>
            <person name="Overmann J."/>
            <person name="Smalla K."/>
        </authorList>
    </citation>
    <scope>NUCLEOTIDE SEQUENCE [LARGE SCALE GENOMIC DNA]</scope>
    <source>
        <strain evidence="7">rho-6.2</strain>
        <plasmid evidence="6 7">unnamed1</plasmid>
    </source>
</reference>
<protein>
    <submittedName>
        <fullName evidence="6">TlpA disulfide reductase family protein</fullName>
    </submittedName>
</protein>
<dbReference type="InterPro" id="IPR050553">
    <property type="entry name" value="Thioredoxin_ResA/DsbE_sf"/>
</dbReference>
<gene>
    <name evidence="6" type="ORF">PR018_19145</name>
</gene>
<dbReference type="InterPro" id="IPR006311">
    <property type="entry name" value="TAT_signal"/>
</dbReference>
<reference evidence="6 7" key="1">
    <citation type="journal article" date="2019" name="Phytopathology">
        <title>A Novel Group of Rhizobium tumorigenes-Like Agrobacteria Associated with Crown Gall Disease of Rhododendron and Blueberry.</title>
        <authorList>
            <person name="Kuzmanovic N."/>
            <person name="Behrens P."/>
            <person name="Idczak E."/>
            <person name="Wagner S."/>
            <person name="Gotz M."/>
            <person name="Sproer C."/>
            <person name="Bunk B."/>
            <person name="Overmann J."/>
            <person name="Smalla K."/>
        </authorList>
    </citation>
    <scope>NUCLEOTIDE SEQUENCE [LARGE SCALE GENOMIC DNA]</scope>
    <source>
        <strain evidence="7">rho-6.2</strain>
    </source>
</reference>
<evidence type="ECO:0000256" key="2">
    <source>
        <dbReference type="ARBA" id="ARBA00022748"/>
    </source>
</evidence>
<evidence type="ECO:0000313" key="7">
    <source>
        <dbReference type="Proteomes" id="UP000318939"/>
    </source>
</evidence>
<dbReference type="InterPro" id="IPR000866">
    <property type="entry name" value="AhpC/TSA"/>
</dbReference>
<dbReference type="InterPro" id="IPR013766">
    <property type="entry name" value="Thioredoxin_domain"/>
</dbReference>
<dbReference type="InterPro" id="IPR036249">
    <property type="entry name" value="Thioredoxin-like_sf"/>
</dbReference>
<dbReference type="Pfam" id="PF00578">
    <property type="entry name" value="AhpC-TSA"/>
    <property type="match status" value="1"/>
</dbReference>
<feature type="domain" description="Thioredoxin" evidence="5">
    <location>
        <begin position="56"/>
        <end position="185"/>
    </location>
</feature>